<dbReference type="EC" id="2.7.11.1" evidence="1"/>
<keyword evidence="11" id="KW-1185">Reference proteome</keyword>
<name>A0A8S1Q8B0_9CILI</name>
<dbReference type="Pfam" id="PF00069">
    <property type="entry name" value="Pkinase"/>
    <property type="match status" value="1"/>
</dbReference>
<evidence type="ECO:0000256" key="7">
    <source>
        <dbReference type="ARBA" id="ARBA00047899"/>
    </source>
</evidence>
<feature type="domain" description="Protein kinase" evidence="9">
    <location>
        <begin position="1"/>
        <end position="243"/>
    </location>
</feature>
<keyword evidence="2" id="KW-0723">Serine/threonine-protein kinase</keyword>
<dbReference type="InterPro" id="IPR000719">
    <property type="entry name" value="Prot_kinase_dom"/>
</dbReference>
<evidence type="ECO:0000313" key="10">
    <source>
        <dbReference type="EMBL" id="CAD8111031.1"/>
    </source>
</evidence>
<evidence type="ECO:0000256" key="5">
    <source>
        <dbReference type="ARBA" id="ARBA00022777"/>
    </source>
</evidence>
<gene>
    <name evidence="10" type="ORF">PSON_ATCC_30995.1.T0970085</name>
</gene>
<proteinExistence type="predicted"/>
<dbReference type="OrthoDB" id="248923at2759"/>
<accession>A0A8S1Q8B0</accession>
<dbReference type="AlphaFoldDB" id="A0A8S1Q8B0"/>
<keyword evidence="5" id="KW-0418">Kinase</keyword>
<sequence>MDLFLMYIKQGDQKTILNMLLKKRIQLTYLKSIEFWLQYSIKTLLCIKKLLLIKSVTLDVLEWNLPSMVIYQRKYRNTQKQGVSFKKVKFLRYAFQILNDLNVLHEMKVMHQDIKSAKIFLINNDVKLGDLNVSKVIKEGLLYTQTGKPYYASSEVWKDHPYDCKSDIWLLGCVLFEITALKLPFQAQDMDNLYKKGQYKKLSKSFSQDLHNLIRMMLYISTSLRPNISQLLQFTCFQKFSFLTQINSGQLIKTILFPIIKVKKNLSKTYIQTQTRSTEFLSIIFIIM</sequence>
<keyword evidence="6" id="KW-0067">ATP-binding</keyword>
<evidence type="ECO:0000256" key="8">
    <source>
        <dbReference type="ARBA" id="ARBA00048679"/>
    </source>
</evidence>
<evidence type="ECO:0000259" key="9">
    <source>
        <dbReference type="PROSITE" id="PS50011"/>
    </source>
</evidence>
<evidence type="ECO:0000256" key="3">
    <source>
        <dbReference type="ARBA" id="ARBA00022679"/>
    </source>
</evidence>
<comment type="caution">
    <text evidence="10">The sequence shown here is derived from an EMBL/GenBank/DDBJ whole genome shotgun (WGS) entry which is preliminary data.</text>
</comment>
<dbReference type="PANTHER" id="PTHR44899:SF6">
    <property type="entry name" value="SERINE_THREONINE PROTEIN KINASE"/>
    <property type="match status" value="1"/>
</dbReference>
<dbReference type="PANTHER" id="PTHR44899">
    <property type="entry name" value="CAMK FAMILY PROTEIN KINASE"/>
    <property type="match status" value="1"/>
</dbReference>
<dbReference type="EMBL" id="CAJJDN010000097">
    <property type="protein sequence ID" value="CAD8111031.1"/>
    <property type="molecule type" value="Genomic_DNA"/>
</dbReference>
<protein>
    <recommendedName>
        <fullName evidence="1">non-specific serine/threonine protein kinase</fullName>
        <ecNumber evidence="1">2.7.11.1</ecNumber>
    </recommendedName>
</protein>
<comment type="catalytic activity">
    <reaction evidence="8">
        <text>L-seryl-[protein] + ATP = O-phospho-L-seryl-[protein] + ADP + H(+)</text>
        <dbReference type="Rhea" id="RHEA:17989"/>
        <dbReference type="Rhea" id="RHEA-COMP:9863"/>
        <dbReference type="Rhea" id="RHEA-COMP:11604"/>
        <dbReference type="ChEBI" id="CHEBI:15378"/>
        <dbReference type="ChEBI" id="CHEBI:29999"/>
        <dbReference type="ChEBI" id="CHEBI:30616"/>
        <dbReference type="ChEBI" id="CHEBI:83421"/>
        <dbReference type="ChEBI" id="CHEBI:456216"/>
        <dbReference type="EC" id="2.7.11.1"/>
    </reaction>
</comment>
<dbReference type="GO" id="GO:0005524">
    <property type="term" value="F:ATP binding"/>
    <property type="evidence" value="ECO:0007669"/>
    <property type="project" value="UniProtKB-KW"/>
</dbReference>
<organism evidence="10 11">
    <name type="scientific">Paramecium sonneborni</name>
    <dbReference type="NCBI Taxonomy" id="65129"/>
    <lineage>
        <taxon>Eukaryota</taxon>
        <taxon>Sar</taxon>
        <taxon>Alveolata</taxon>
        <taxon>Ciliophora</taxon>
        <taxon>Intramacronucleata</taxon>
        <taxon>Oligohymenophorea</taxon>
        <taxon>Peniculida</taxon>
        <taxon>Parameciidae</taxon>
        <taxon>Paramecium</taxon>
    </lineage>
</organism>
<evidence type="ECO:0000256" key="4">
    <source>
        <dbReference type="ARBA" id="ARBA00022741"/>
    </source>
</evidence>
<comment type="catalytic activity">
    <reaction evidence="7">
        <text>L-threonyl-[protein] + ATP = O-phospho-L-threonyl-[protein] + ADP + H(+)</text>
        <dbReference type="Rhea" id="RHEA:46608"/>
        <dbReference type="Rhea" id="RHEA-COMP:11060"/>
        <dbReference type="Rhea" id="RHEA-COMP:11605"/>
        <dbReference type="ChEBI" id="CHEBI:15378"/>
        <dbReference type="ChEBI" id="CHEBI:30013"/>
        <dbReference type="ChEBI" id="CHEBI:30616"/>
        <dbReference type="ChEBI" id="CHEBI:61977"/>
        <dbReference type="ChEBI" id="CHEBI:456216"/>
        <dbReference type="EC" id="2.7.11.1"/>
    </reaction>
</comment>
<dbReference type="InterPro" id="IPR051131">
    <property type="entry name" value="NEK_Ser/Thr_kinase_NIMA"/>
</dbReference>
<reference evidence="10" key="1">
    <citation type="submission" date="2021-01" db="EMBL/GenBank/DDBJ databases">
        <authorList>
            <consortium name="Genoscope - CEA"/>
            <person name="William W."/>
        </authorList>
    </citation>
    <scope>NUCLEOTIDE SEQUENCE</scope>
</reference>
<dbReference type="PROSITE" id="PS50011">
    <property type="entry name" value="PROTEIN_KINASE_DOM"/>
    <property type="match status" value="1"/>
</dbReference>
<keyword evidence="3" id="KW-0808">Transferase</keyword>
<dbReference type="Proteomes" id="UP000692954">
    <property type="component" value="Unassembled WGS sequence"/>
</dbReference>
<evidence type="ECO:0000256" key="1">
    <source>
        <dbReference type="ARBA" id="ARBA00012513"/>
    </source>
</evidence>
<keyword evidence="4" id="KW-0547">Nucleotide-binding</keyword>
<dbReference type="GO" id="GO:0004674">
    <property type="term" value="F:protein serine/threonine kinase activity"/>
    <property type="evidence" value="ECO:0007669"/>
    <property type="project" value="UniProtKB-KW"/>
</dbReference>
<evidence type="ECO:0000256" key="6">
    <source>
        <dbReference type="ARBA" id="ARBA00022840"/>
    </source>
</evidence>
<evidence type="ECO:0000313" key="11">
    <source>
        <dbReference type="Proteomes" id="UP000692954"/>
    </source>
</evidence>
<evidence type="ECO:0000256" key="2">
    <source>
        <dbReference type="ARBA" id="ARBA00022527"/>
    </source>
</evidence>